<dbReference type="AlphaFoldDB" id="Q21MC7"/>
<dbReference type="eggNOG" id="COG3866">
    <property type="taxonomic scope" value="Bacteria"/>
</dbReference>
<name>Q21MC7_SACD2</name>
<feature type="region of interest" description="Disordered" evidence="1">
    <location>
        <begin position="264"/>
        <end position="294"/>
    </location>
</feature>
<dbReference type="EMBL" id="CP000282">
    <property type="protein sequence ID" value="ABD80152.1"/>
    <property type="molecule type" value="Genomic_DNA"/>
</dbReference>
<feature type="region of interest" description="Disordered" evidence="1">
    <location>
        <begin position="149"/>
        <end position="168"/>
    </location>
</feature>
<dbReference type="eggNOG" id="COG4733">
    <property type="taxonomic scope" value="Bacteria"/>
</dbReference>
<proteinExistence type="predicted"/>
<dbReference type="OrthoDB" id="5701256at2"/>
<dbReference type="KEGG" id="sde:Sde_0890"/>
<protein>
    <submittedName>
        <fullName evidence="2">Uncharacterized protein</fullName>
    </submittedName>
</protein>
<sequence length="724" mass="75996">MKKTTWLGCIVASTALVGCGGESTSSAPDITINIIEENVTVVDGGDGGGDGGDSSVIVNTALPIVENFDAAGETINFFSAAYKALATENADDANDNFYFSAAGVYNPDGTLSDPMNTWITLDSDPKIRFGNSRWTIGQTVSDLAEFVEGDGNERNKSTPGGGVDNSESWGELDLSSPYSISFCVVDASTGGQFQIYVDNNSSSSGSSIHASQSRIHNVAVSTLPVGERVTVDSEIGTANSFIQFRVDSGGWVVIDDLVIENAANPAGDQPSCTGKTTAFGESQSSGGEEEPEAVAGTAFTGVPLTGSFSLSFDNLFGTDDTATFTSMSDDTAVPFNTVTGGGSRITVADGKLSMNDARFTMGDKGGAATADAVAPVGDIDLSKPYTIEIVISDFTMEAAEAGSFIVYVDNNTSSSGNSLHGEASKLATLKTDDAEVSTLPYTFTIDSDVGTANSFIQLRADSKVGNITIDSVSIKYQPVDNSDTVVTWNSYSGDKKPVEADSLTLADDSLATMVDGGTDLTDAYWSVAGGIASFNTTAGGVKPYATFGPIMPEPVAYPQTYTMIARLANPNTIDKSFEIESSFGGTDGDATSPKAGRIKLMLRDDRVQIENFDGDADPEWQWDASSFDVTEFHTYQLTVTLTSARSATATVYVDGVERIAAVQTDTLRDTSVDTNRISIGENGSSDYEADVDWIIWTNDGAFTAEELIGKLPGTIGDVSTYTAD</sequence>
<organism evidence="2 3">
    <name type="scientific">Saccharophagus degradans (strain 2-40 / ATCC 43961 / DSM 17024)</name>
    <dbReference type="NCBI Taxonomy" id="203122"/>
    <lineage>
        <taxon>Bacteria</taxon>
        <taxon>Pseudomonadati</taxon>
        <taxon>Pseudomonadota</taxon>
        <taxon>Gammaproteobacteria</taxon>
        <taxon>Cellvibrionales</taxon>
        <taxon>Cellvibrionaceae</taxon>
        <taxon>Saccharophagus</taxon>
    </lineage>
</organism>
<gene>
    <name evidence="2" type="ordered locus">Sde_0890</name>
</gene>
<dbReference type="GeneID" id="98612572"/>
<accession>Q21MC7</accession>
<reference evidence="2 3" key="1">
    <citation type="journal article" date="2008" name="PLoS Genet.">
        <title>Complete genome sequence of the complex carbohydrate-degrading marine bacterium, Saccharophagus degradans strain 2-40 T.</title>
        <authorList>
            <person name="Weiner R.M."/>
            <person name="Taylor L.E.II."/>
            <person name="Henrissat B."/>
            <person name="Hauser L."/>
            <person name="Land M."/>
            <person name="Coutinho P.M."/>
            <person name="Rancurel C."/>
            <person name="Saunders E.H."/>
            <person name="Longmire A.G."/>
            <person name="Zhang H."/>
            <person name="Bayer E.A."/>
            <person name="Gilbert H.J."/>
            <person name="Larimer F."/>
            <person name="Zhulin I.B."/>
            <person name="Ekborg N.A."/>
            <person name="Lamed R."/>
            <person name="Richardson P.M."/>
            <person name="Borovok I."/>
            <person name="Hutcheson S."/>
        </authorList>
    </citation>
    <scope>NUCLEOTIDE SEQUENCE [LARGE SCALE GENOMIC DNA]</scope>
    <source>
        <strain evidence="3">2-40 / ATCC 43961 / DSM 17024</strain>
    </source>
</reference>
<dbReference type="RefSeq" id="WP_011467373.1">
    <property type="nucleotide sequence ID" value="NC_007912.1"/>
</dbReference>
<dbReference type="HOGENOM" id="CLU_382122_0_0_6"/>
<dbReference type="STRING" id="203122.Sde_0890"/>
<dbReference type="PROSITE" id="PS51257">
    <property type="entry name" value="PROKAR_LIPOPROTEIN"/>
    <property type="match status" value="1"/>
</dbReference>
<dbReference type="Proteomes" id="UP000001947">
    <property type="component" value="Chromosome"/>
</dbReference>
<evidence type="ECO:0000313" key="2">
    <source>
        <dbReference type="EMBL" id="ABD80152.1"/>
    </source>
</evidence>
<evidence type="ECO:0000313" key="3">
    <source>
        <dbReference type="Proteomes" id="UP000001947"/>
    </source>
</evidence>
<evidence type="ECO:0000256" key="1">
    <source>
        <dbReference type="SAM" id="MobiDB-lite"/>
    </source>
</evidence>
<keyword evidence="3" id="KW-1185">Reference proteome</keyword>